<dbReference type="InParanoid" id="A0A6C2YTE5"/>
<dbReference type="AlphaFoldDB" id="A0A6C2YTE5"/>
<dbReference type="KEGG" id="tim:GMBLW1_50080"/>
<organism evidence="3">
    <name type="scientific">Tuwongella immobilis</name>
    <dbReference type="NCBI Taxonomy" id="692036"/>
    <lineage>
        <taxon>Bacteria</taxon>
        <taxon>Pseudomonadati</taxon>
        <taxon>Planctomycetota</taxon>
        <taxon>Planctomycetia</taxon>
        <taxon>Gemmatales</taxon>
        <taxon>Gemmataceae</taxon>
        <taxon>Tuwongella</taxon>
    </lineage>
</organism>
<evidence type="ECO:0000256" key="1">
    <source>
        <dbReference type="PROSITE-ProRule" id="PRU00339"/>
    </source>
</evidence>
<evidence type="ECO:0000313" key="3">
    <source>
        <dbReference type="EMBL" id="VIP04185.1"/>
    </source>
</evidence>
<dbReference type="Proteomes" id="UP000464378">
    <property type="component" value="Chromosome"/>
</dbReference>
<dbReference type="GO" id="GO:0016740">
    <property type="term" value="F:transferase activity"/>
    <property type="evidence" value="ECO:0007669"/>
    <property type="project" value="UniProtKB-KW"/>
</dbReference>
<keyword evidence="4" id="KW-1185">Reference proteome</keyword>
<dbReference type="RefSeq" id="WP_162659302.1">
    <property type="nucleotide sequence ID" value="NZ_LR593887.1"/>
</dbReference>
<protein>
    <recommendedName>
        <fullName evidence="5">Tetratricopeptide repeat protein</fullName>
    </recommendedName>
</protein>
<dbReference type="PROSITE" id="PS50005">
    <property type="entry name" value="TPR"/>
    <property type="match status" value="1"/>
</dbReference>
<accession>A0A6C2YTE5</accession>
<dbReference type="EMBL" id="LR593887">
    <property type="protein sequence ID" value="VTS05734.1"/>
    <property type="molecule type" value="Genomic_DNA"/>
</dbReference>
<keyword evidence="1" id="KW-0802">TPR repeat</keyword>
<dbReference type="EMBL" id="LR586016">
    <property type="protein sequence ID" value="VIP04185.1"/>
    <property type="molecule type" value="Genomic_DNA"/>
</dbReference>
<dbReference type="InterPro" id="IPR011990">
    <property type="entry name" value="TPR-like_helical_dom_sf"/>
</dbReference>
<evidence type="ECO:0000313" key="4">
    <source>
        <dbReference type="Proteomes" id="UP000464378"/>
    </source>
</evidence>
<reference evidence="3" key="1">
    <citation type="submission" date="2019-04" db="EMBL/GenBank/DDBJ databases">
        <authorList>
            <consortium name="Science for Life Laboratories"/>
        </authorList>
    </citation>
    <scope>NUCLEOTIDE SEQUENCE</scope>
    <source>
        <strain evidence="3">MBLW1</strain>
    </source>
</reference>
<gene>
    <name evidence="3" type="ORF">GMBLW1_50080</name>
</gene>
<feature type="repeat" description="TPR" evidence="1">
    <location>
        <begin position="593"/>
        <end position="626"/>
    </location>
</feature>
<proteinExistence type="predicted"/>
<evidence type="ECO:0000256" key="2">
    <source>
        <dbReference type="SAM" id="MobiDB-lite"/>
    </source>
</evidence>
<evidence type="ECO:0008006" key="5">
    <source>
        <dbReference type="Google" id="ProtNLM"/>
    </source>
</evidence>
<feature type="region of interest" description="Disordered" evidence="2">
    <location>
        <begin position="34"/>
        <end position="70"/>
    </location>
</feature>
<keyword evidence="3" id="KW-0808">Transferase</keyword>
<name>A0A6C2YTE5_9BACT</name>
<sequence length="915" mass="103134">MIAFPLRRRWGQWLTGLLVLVFLGSTWRPTVPLVASPDPPPTTTSDVGAAPESPREIVPPNHRTPPPTFGPIVERLGHPSFRIREAAMQELIAAGDDAYDAVQAALGHPNPEIARRAERIWADLRWGIEPRLPLAMREKIHVIRQLHPQRRLNEIVSLTDWGEISFGPIRRIFDQFTPEERATVLGDFHLAVRTVVAPKWIQTGKSRQLSQLLRFSLDLGYSEVAAEDLAWYWYLTRQLDSGIAEYQNQLASAIAAGDRPREQQLQRILVALFMIAKQPDAARRAAERADDADLLSDLLWELGDFGALVNRPLTERGRAGNEAAQRLAFARLAGNQAEVQRQIDLIREALNQEGLDYREGRSLLEALLLNQQHQLALDALAGIPDHALFLMDLYSVQLRYIDAWRLLKQEAVATTRLDMELRRAKMLQQLGEREAARQVLIQQFQAFLATGSSQYTLVDLLKAEKKFGLTGLLDEHLARGIEWLDARQMGESADALLEVAFDELPRDLLRILWRSLRTNARGDTHANSIAKLRKLLQGSATDQASEWLADLYSGSKAPLRAAVVRAELARIAKQPAEQEQALQEATRAFKPLAEDWQRFGEFLLKQRRPMRAAECFAKARDIAPTNVECALLEALAWRDAGDFERAKRCEFEAILLPLGNEGSRAELATEARKLGMIRLADEQAELILQRGRYRHFSYGNLLNRSARAAIARGDFATASRNYQRSILGLMRTNASFVDDTAYLSVPQAVEVNAIRDLLQKRQWDAALPRIRESQAALPGNLDLVISVVPLLDAAGKQADADAIYQRTRDVYAVLLKDYPNSGWLHNSLAWMAVNCNRDLPQALAHAKDATRLEPNSVGYRDTLAEAYFRLGKTAEAIREIQECLKKEPNRRYYQLQLQRFQAGDRSAPIPDENDD</sequence>
<dbReference type="InterPro" id="IPR019734">
    <property type="entry name" value="TPR_rpt"/>
</dbReference>
<dbReference type="SUPFAM" id="SSF48452">
    <property type="entry name" value="TPR-like"/>
    <property type="match status" value="2"/>
</dbReference>
<dbReference type="Gene3D" id="1.25.40.10">
    <property type="entry name" value="Tetratricopeptide repeat domain"/>
    <property type="match status" value="2"/>
</dbReference>
<dbReference type="SMART" id="SM00028">
    <property type="entry name" value="TPR"/>
    <property type="match status" value="2"/>
</dbReference>